<comment type="caution">
    <text evidence="8">The sequence shown here is derived from an EMBL/GenBank/DDBJ whole genome shotgun (WGS) entry which is preliminary data.</text>
</comment>
<dbReference type="EMBL" id="AMZH03004316">
    <property type="protein sequence ID" value="RRT69516.1"/>
    <property type="molecule type" value="Genomic_DNA"/>
</dbReference>
<feature type="region of interest" description="Disordered" evidence="7">
    <location>
        <begin position="1"/>
        <end position="41"/>
    </location>
</feature>
<dbReference type="AlphaFoldDB" id="A0A426ZZX3"/>
<evidence type="ECO:0000256" key="1">
    <source>
        <dbReference type="ARBA" id="ARBA00004308"/>
    </source>
</evidence>
<evidence type="ECO:0000256" key="2">
    <source>
        <dbReference type="ARBA" id="ARBA00022676"/>
    </source>
</evidence>
<protein>
    <submittedName>
        <fullName evidence="8">Uncharacterized protein</fullName>
    </submittedName>
</protein>
<accession>A0A426ZZX3</accession>
<dbReference type="Pfam" id="PF03552">
    <property type="entry name" value="Cellulose_synt"/>
    <property type="match status" value="1"/>
</dbReference>
<dbReference type="GO" id="GO:0030244">
    <property type="term" value="P:cellulose biosynthetic process"/>
    <property type="evidence" value="ECO:0007669"/>
    <property type="project" value="InterPro"/>
</dbReference>
<dbReference type="GO" id="GO:0012505">
    <property type="term" value="C:endomembrane system"/>
    <property type="evidence" value="ECO:0007669"/>
    <property type="project" value="UniProtKB-SubCell"/>
</dbReference>
<dbReference type="Proteomes" id="UP000287651">
    <property type="component" value="Unassembled WGS sequence"/>
</dbReference>
<keyword evidence="6" id="KW-0472">Membrane</keyword>
<evidence type="ECO:0000256" key="4">
    <source>
        <dbReference type="ARBA" id="ARBA00022692"/>
    </source>
</evidence>
<evidence type="ECO:0000256" key="5">
    <source>
        <dbReference type="ARBA" id="ARBA00022989"/>
    </source>
</evidence>
<evidence type="ECO:0000256" key="6">
    <source>
        <dbReference type="ARBA" id="ARBA00023136"/>
    </source>
</evidence>
<evidence type="ECO:0000256" key="3">
    <source>
        <dbReference type="ARBA" id="ARBA00022679"/>
    </source>
</evidence>
<keyword evidence="2" id="KW-0328">Glycosyltransferase</keyword>
<feature type="compositionally biased region" description="Low complexity" evidence="7">
    <location>
        <begin position="19"/>
        <end position="30"/>
    </location>
</feature>
<proteinExistence type="predicted"/>
<dbReference type="GO" id="GO:0016760">
    <property type="term" value="F:cellulose synthase (UDP-forming) activity"/>
    <property type="evidence" value="ECO:0007669"/>
    <property type="project" value="InterPro"/>
</dbReference>
<keyword evidence="4" id="KW-0812">Transmembrane</keyword>
<name>A0A426ZZX3_ENSVE</name>
<dbReference type="InterPro" id="IPR005150">
    <property type="entry name" value="Cellulose_synth"/>
</dbReference>
<feature type="region of interest" description="Disordered" evidence="7">
    <location>
        <begin position="125"/>
        <end position="145"/>
    </location>
</feature>
<evidence type="ECO:0000313" key="9">
    <source>
        <dbReference type="Proteomes" id="UP000287651"/>
    </source>
</evidence>
<evidence type="ECO:0000313" key="8">
    <source>
        <dbReference type="EMBL" id="RRT69516.1"/>
    </source>
</evidence>
<dbReference type="GO" id="GO:0016020">
    <property type="term" value="C:membrane"/>
    <property type="evidence" value="ECO:0007669"/>
    <property type="project" value="InterPro"/>
</dbReference>
<feature type="non-terminal residue" evidence="8">
    <location>
        <position position="1"/>
    </location>
</feature>
<sequence>LQKSQHDQPVQAVRDWRRATSTAAGRAATGGAAGGTRKRPSAPYRYSVGCPGLVSYVESDARKHDVLSLWGMSVICELSKKDPYKNKTRLGFIKDRRRVKREYDEFKARINGLLESIRRRSDAYNGGEEIKTASQQGDKETGKNPKATWMADGTHWPSTWINPSNEHSRGDHARITQVLVTPTCNAVVFVLSPS</sequence>
<comment type="subcellular location">
    <subcellularLocation>
        <location evidence="1">Endomembrane system</location>
    </subcellularLocation>
</comment>
<gene>
    <name evidence="8" type="ORF">B296_00007542</name>
</gene>
<evidence type="ECO:0000256" key="7">
    <source>
        <dbReference type="SAM" id="MobiDB-lite"/>
    </source>
</evidence>
<keyword evidence="3" id="KW-0808">Transferase</keyword>
<organism evidence="8 9">
    <name type="scientific">Ensete ventricosum</name>
    <name type="common">Abyssinian banana</name>
    <name type="synonym">Musa ensete</name>
    <dbReference type="NCBI Taxonomy" id="4639"/>
    <lineage>
        <taxon>Eukaryota</taxon>
        <taxon>Viridiplantae</taxon>
        <taxon>Streptophyta</taxon>
        <taxon>Embryophyta</taxon>
        <taxon>Tracheophyta</taxon>
        <taxon>Spermatophyta</taxon>
        <taxon>Magnoliopsida</taxon>
        <taxon>Liliopsida</taxon>
        <taxon>Zingiberales</taxon>
        <taxon>Musaceae</taxon>
        <taxon>Ensete</taxon>
    </lineage>
</organism>
<keyword evidence="5" id="KW-1133">Transmembrane helix</keyword>
<reference evidence="8 9" key="1">
    <citation type="journal article" date="2014" name="Agronomy (Basel)">
        <title>A Draft Genome Sequence for Ensete ventricosum, the Drought-Tolerant Tree Against Hunger.</title>
        <authorList>
            <person name="Harrison J."/>
            <person name="Moore K.A."/>
            <person name="Paszkiewicz K."/>
            <person name="Jones T."/>
            <person name="Grant M."/>
            <person name="Ambacheew D."/>
            <person name="Muzemil S."/>
            <person name="Studholme D.J."/>
        </authorList>
    </citation>
    <scope>NUCLEOTIDE SEQUENCE [LARGE SCALE GENOMIC DNA]</scope>
</reference>